<feature type="domain" description="Cyclin N-terminal" evidence="2">
    <location>
        <begin position="92"/>
        <end position="205"/>
    </location>
</feature>
<sequence>MSAATASYYNMSSSVYSSQLSNYSMDPTFTQMSPVELDAAALDTFVYSPVTEAMIEHLANRTNEVIACDAPAPSGKRSSEPAEVDEGPIPTLKEFITHLVVCSNVQVPTLMSSLVYLTRLKARLQPHATGRKSTPHRIFLATLILSAKYLNDSSPKNKHWARYTYVPVLTPTEAGSGIVADFSFRTAEVNEMERQLLSLLCWDLRIEESDLIREFEPFLAPIRRDAADRFARRQRRKYEQAKATAAAAAAELSSSPPSSIYSASTRSGRSDSNASDVSAASSNASARSRSISPYPPSLTYSQSPSDSQGDSPPSHSSRATTPEDHQAPSYVYCGAEEAVADSPSYQQKAVPAAEKPRPHIFNRLAAAFQSR</sequence>
<dbReference type="SUPFAM" id="SSF47954">
    <property type="entry name" value="Cyclin-like"/>
    <property type="match status" value="1"/>
</dbReference>
<reference evidence="3" key="2">
    <citation type="submission" date="2010-07" db="EMBL/GenBank/DDBJ databases">
        <authorList>
            <consortium name="The Broad Institute Genome Sequencing Platform"/>
            <consortium name="Broad Institute Genome Sequencing Center for Infectious Disease"/>
            <person name="Ma L.-J."/>
            <person name="Dead R."/>
            <person name="Young S."/>
            <person name="Zeng Q."/>
            <person name="Koehrsen M."/>
            <person name="Alvarado L."/>
            <person name="Berlin A."/>
            <person name="Chapman S.B."/>
            <person name="Chen Z."/>
            <person name="Freedman E."/>
            <person name="Gellesch M."/>
            <person name="Goldberg J."/>
            <person name="Griggs A."/>
            <person name="Gujja S."/>
            <person name="Heilman E.R."/>
            <person name="Heiman D."/>
            <person name="Hepburn T."/>
            <person name="Howarth C."/>
            <person name="Jen D."/>
            <person name="Larson L."/>
            <person name="Mehta T."/>
            <person name="Neiman D."/>
            <person name="Pearson M."/>
            <person name="Roberts A."/>
            <person name="Saif S."/>
            <person name="Shea T."/>
            <person name="Shenoy N."/>
            <person name="Sisk P."/>
            <person name="Stolte C."/>
            <person name="Sykes S."/>
            <person name="Walk T."/>
            <person name="White J."/>
            <person name="Yandava C."/>
            <person name="Haas B."/>
            <person name="Nusbaum C."/>
            <person name="Birren B."/>
        </authorList>
    </citation>
    <scope>NUCLEOTIDE SEQUENCE</scope>
    <source>
        <strain evidence="3">R3-111a-1</strain>
    </source>
</reference>
<feature type="compositionally biased region" description="Low complexity" evidence="1">
    <location>
        <begin position="247"/>
        <end position="292"/>
    </location>
</feature>
<dbReference type="EnsemblFungi" id="EJT73667">
    <property type="protein sequence ID" value="EJT73667"/>
    <property type="gene ID" value="GGTG_07523"/>
</dbReference>
<dbReference type="InterPro" id="IPR006671">
    <property type="entry name" value="Cyclin_N"/>
</dbReference>
<reference evidence="4" key="5">
    <citation type="submission" date="2018-04" db="UniProtKB">
        <authorList>
            <consortium name="EnsemblFungi"/>
        </authorList>
    </citation>
    <scope>IDENTIFICATION</scope>
    <source>
        <strain evidence="4">R3-111a-1</strain>
    </source>
</reference>
<dbReference type="PANTHER" id="PTHR15615:SF10">
    <property type="entry name" value="PHO85 CYCLIN-2-RELATED"/>
    <property type="match status" value="1"/>
</dbReference>
<protein>
    <submittedName>
        <fullName evidence="3">PHO85 cyclin-1</fullName>
    </submittedName>
</protein>
<dbReference type="CDD" id="cd20557">
    <property type="entry name" value="CYCLIN_ScPCL1-like"/>
    <property type="match status" value="1"/>
</dbReference>
<dbReference type="RefSeq" id="XP_009223611.1">
    <property type="nucleotide sequence ID" value="XM_009225347.1"/>
</dbReference>
<dbReference type="InterPro" id="IPR036915">
    <property type="entry name" value="Cyclin-like_sf"/>
</dbReference>
<dbReference type="GO" id="GO:0000307">
    <property type="term" value="C:cyclin-dependent protein kinase holoenzyme complex"/>
    <property type="evidence" value="ECO:0007669"/>
    <property type="project" value="TreeGrafter"/>
</dbReference>
<proteinExistence type="predicted"/>
<reference evidence="4" key="4">
    <citation type="journal article" date="2015" name="G3 (Bethesda)">
        <title>Genome sequences of three phytopathogenic species of the Magnaporthaceae family of fungi.</title>
        <authorList>
            <person name="Okagaki L.H."/>
            <person name="Nunes C.C."/>
            <person name="Sailsbery J."/>
            <person name="Clay B."/>
            <person name="Brown D."/>
            <person name="John T."/>
            <person name="Oh Y."/>
            <person name="Young N."/>
            <person name="Fitzgerald M."/>
            <person name="Haas B.J."/>
            <person name="Zeng Q."/>
            <person name="Young S."/>
            <person name="Adiconis X."/>
            <person name="Fan L."/>
            <person name="Levin J.Z."/>
            <person name="Mitchell T.K."/>
            <person name="Okubara P.A."/>
            <person name="Farman M.L."/>
            <person name="Kohn L.M."/>
            <person name="Birren B."/>
            <person name="Ma L.-J."/>
            <person name="Dean R.A."/>
        </authorList>
    </citation>
    <scope>NUCLEOTIDE SEQUENCE</scope>
    <source>
        <strain evidence="4">R3-111a-1</strain>
    </source>
</reference>
<dbReference type="STRING" id="644352.J3P1X5"/>
<dbReference type="VEuPathDB" id="FungiDB:GGTG_07523"/>
<reference evidence="5" key="1">
    <citation type="submission" date="2010-07" db="EMBL/GenBank/DDBJ databases">
        <title>The genome sequence of Gaeumannomyces graminis var. tritici strain R3-111a-1.</title>
        <authorList>
            <consortium name="The Broad Institute Genome Sequencing Platform"/>
            <person name="Ma L.-J."/>
            <person name="Dead R."/>
            <person name="Young S."/>
            <person name="Zeng Q."/>
            <person name="Koehrsen M."/>
            <person name="Alvarado L."/>
            <person name="Berlin A."/>
            <person name="Chapman S.B."/>
            <person name="Chen Z."/>
            <person name="Freedman E."/>
            <person name="Gellesch M."/>
            <person name="Goldberg J."/>
            <person name="Griggs A."/>
            <person name="Gujja S."/>
            <person name="Heilman E.R."/>
            <person name="Heiman D."/>
            <person name="Hepburn T."/>
            <person name="Howarth C."/>
            <person name="Jen D."/>
            <person name="Larson L."/>
            <person name="Mehta T."/>
            <person name="Neiman D."/>
            <person name="Pearson M."/>
            <person name="Roberts A."/>
            <person name="Saif S."/>
            <person name="Shea T."/>
            <person name="Shenoy N."/>
            <person name="Sisk P."/>
            <person name="Stolte C."/>
            <person name="Sykes S."/>
            <person name="Walk T."/>
            <person name="White J."/>
            <person name="Yandava C."/>
            <person name="Haas B."/>
            <person name="Nusbaum C."/>
            <person name="Birren B."/>
        </authorList>
    </citation>
    <scope>NUCLEOTIDE SEQUENCE [LARGE SCALE GENOMIC DNA]</scope>
    <source>
        <strain evidence="5">R3-111a-1</strain>
    </source>
</reference>
<gene>
    <name evidence="4" type="primary">20347981</name>
    <name evidence="3" type="ORF">GGTG_07523</name>
</gene>
<dbReference type="Pfam" id="PF00134">
    <property type="entry name" value="Cyclin_N"/>
    <property type="match status" value="1"/>
</dbReference>
<organism evidence="3">
    <name type="scientific">Gaeumannomyces tritici (strain R3-111a-1)</name>
    <name type="common">Wheat and barley take-all root rot fungus</name>
    <name type="synonym">Gaeumannomyces graminis var. tritici</name>
    <dbReference type="NCBI Taxonomy" id="644352"/>
    <lineage>
        <taxon>Eukaryota</taxon>
        <taxon>Fungi</taxon>
        <taxon>Dikarya</taxon>
        <taxon>Ascomycota</taxon>
        <taxon>Pezizomycotina</taxon>
        <taxon>Sordariomycetes</taxon>
        <taxon>Sordariomycetidae</taxon>
        <taxon>Magnaporthales</taxon>
        <taxon>Magnaporthaceae</taxon>
        <taxon>Gaeumannomyces</taxon>
    </lineage>
</organism>
<dbReference type="GeneID" id="20347981"/>
<feature type="region of interest" description="Disordered" evidence="1">
    <location>
        <begin position="247"/>
        <end position="330"/>
    </location>
</feature>
<keyword evidence="5" id="KW-1185">Reference proteome</keyword>
<accession>J3P1X5</accession>
<evidence type="ECO:0000313" key="3">
    <source>
        <dbReference type="EMBL" id="EJT73667.1"/>
    </source>
</evidence>
<dbReference type="eggNOG" id="KOG1674">
    <property type="taxonomic scope" value="Eukaryota"/>
</dbReference>
<dbReference type="AlphaFoldDB" id="J3P1X5"/>
<dbReference type="Proteomes" id="UP000006039">
    <property type="component" value="Unassembled WGS sequence"/>
</dbReference>
<dbReference type="HOGENOM" id="CLU_018149_3_0_1"/>
<feature type="compositionally biased region" description="Low complexity" evidence="1">
    <location>
        <begin position="301"/>
        <end position="317"/>
    </location>
</feature>
<dbReference type="GO" id="GO:0016538">
    <property type="term" value="F:cyclin-dependent protein serine/threonine kinase regulator activity"/>
    <property type="evidence" value="ECO:0007669"/>
    <property type="project" value="TreeGrafter"/>
</dbReference>
<dbReference type="OrthoDB" id="10250320at2759"/>
<evidence type="ECO:0000313" key="4">
    <source>
        <dbReference type="EnsemblFungi" id="EJT73667"/>
    </source>
</evidence>
<reference evidence="3" key="3">
    <citation type="submission" date="2010-09" db="EMBL/GenBank/DDBJ databases">
        <title>Annotation of Gaeumannomyces graminis var. tritici R3-111a-1.</title>
        <authorList>
            <consortium name="The Broad Institute Genome Sequencing Platform"/>
            <person name="Ma L.-J."/>
            <person name="Dead R."/>
            <person name="Young S.K."/>
            <person name="Zeng Q."/>
            <person name="Gargeya S."/>
            <person name="Fitzgerald M."/>
            <person name="Haas B."/>
            <person name="Abouelleil A."/>
            <person name="Alvarado L."/>
            <person name="Arachchi H.M."/>
            <person name="Berlin A."/>
            <person name="Brown A."/>
            <person name="Chapman S.B."/>
            <person name="Chen Z."/>
            <person name="Dunbar C."/>
            <person name="Freedman E."/>
            <person name="Gearin G."/>
            <person name="Gellesch M."/>
            <person name="Goldberg J."/>
            <person name="Griggs A."/>
            <person name="Gujja S."/>
            <person name="Heiman D."/>
            <person name="Howarth C."/>
            <person name="Larson L."/>
            <person name="Lui A."/>
            <person name="MacDonald P.J.P."/>
            <person name="Mehta T."/>
            <person name="Montmayeur A."/>
            <person name="Murphy C."/>
            <person name="Neiman D."/>
            <person name="Pearson M."/>
            <person name="Priest M."/>
            <person name="Roberts A."/>
            <person name="Saif S."/>
            <person name="Shea T."/>
            <person name="Shenoy N."/>
            <person name="Sisk P."/>
            <person name="Stolte C."/>
            <person name="Sykes S."/>
            <person name="Yandava C."/>
            <person name="Wortman J."/>
            <person name="Nusbaum C."/>
            <person name="Birren B."/>
        </authorList>
    </citation>
    <scope>NUCLEOTIDE SEQUENCE</scope>
    <source>
        <strain evidence="3">R3-111a-1</strain>
    </source>
</reference>
<dbReference type="FunCoup" id="J3P1X5">
    <property type="interactions" value="132"/>
</dbReference>
<dbReference type="GO" id="GO:0005634">
    <property type="term" value="C:nucleus"/>
    <property type="evidence" value="ECO:0007669"/>
    <property type="project" value="TreeGrafter"/>
</dbReference>
<name>J3P1X5_GAET3</name>
<dbReference type="EMBL" id="GL385398">
    <property type="protein sequence ID" value="EJT73667.1"/>
    <property type="molecule type" value="Genomic_DNA"/>
</dbReference>
<dbReference type="Gene3D" id="1.10.472.10">
    <property type="entry name" value="Cyclin-like"/>
    <property type="match status" value="1"/>
</dbReference>
<dbReference type="PANTHER" id="PTHR15615">
    <property type="match status" value="1"/>
</dbReference>
<dbReference type="GO" id="GO:0019901">
    <property type="term" value="F:protein kinase binding"/>
    <property type="evidence" value="ECO:0007669"/>
    <property type="project" value="InterPro"/>
</dbReference>
<evidence type="ECO:0000259" key="2">
    <source>
        <dbReference type="Pfam" id="PF00134"/>
    </source>
</evidence>
<evidence type="ECO:0000313" key="5">
    <source>
        <dbReference type="Proteomes" id="UP000006039"/>
    </source>
</evidence>
<evidence type="ECO:0000256" key="1">
    <source>
        <dbReference type="SAM" id="MobiDB-lite"/>
    </source>
</evidence>
<dbReference type="InterPro" id="IPR013922">
    <property type="entry name" value="Cyclin_PHO80-like"/>
</dbReference>